<accession>L2F7R2</accession>
<dbReference type="Proteomes" id="UP000023795">
    <property type="component" value="Unassembled WGS sequence"/>
</dbReference>
<dbReference type="InterPro" id="IPR004714">
    <property type="entry name" value="Cyt_oxidase_maturation_cbb3"/>
</dbReference>
<dbReference type="Pfam" id="PF03597">
    <property type="entry name" value="FixS"/>
    <property type="match status" value="1"/>
</dbReference>
<dbReference type="EMBL" id="ANIN01000002">
    <property type="protein sequence ID" value="ELA08508.1"/>
    <property type="molecule type" value="Genomic_DNA"/>
</dbReference>
<comment type="caution">
    <text evidence="2">The sequence shown here is derived from an EMBL/GenBank/DDBJ whole genome shotgun (WGS) entry which is preliminary data.</text>
</comment>
<reference evidence="2 3" key="1">
    <citation type="journal article" date="2013" name="Genome Announc.">
        <title>Genome Sequence of Moraxella macacae 0408225, a Novel Bacterial Species Isolated from a Cynomolgus Macaque with Epistaxis.</title>
        <authorList>
            <person name="Ladner J.T."/>
            <person name="Whitehouse C.A."/>
            <person name="Koroleva G.I."/>
            <person name="Palacios G.F."/>
        </authorList>
    </citation>
    <scope>NUCLEOTIDE SEQUENCE [LARGE SCALE GENOMIC DNA]</scope>
    <source>
        <strain evidence="2 3">0408225</strain>
    </source>
</reference>
<keyword evidence="1" id="KW-0812">Transmembrane</keyword>
<organism evidence="2 3">
    <name type="scientific">Moraxella macacae 0408225</name>
    <dbReference type="NCBI Taxonomy" id="1230338"/>
    <lineage>
        <taxon>Bacteria</taxon>
        <taxon>Pseudomonadati</taxon>
        <taxon>Pseudomonadota</taxon>
        <taxon>Gammaproteobacteria</taxon>
        <taxon>Moraxellales</taxon>
        <taxon>Moraxellaceae</taxon>
        <taxon>Moraxella</taxon>
    </lineage>
</organism>
<dbReference type="PANTHER" id="PTHR41532:SF1">
    <property type="entry name" value="FIXS PROTEIN"/>
    <property type="match status" value="1"/>
</dbReference>
<keyword evidence="3" id="KW-1185">Reference proteome</keyword>
<evidence type="ECO:0000256" key="1">
    <source>
        <dbReference type="SAM" id="Phobius"/>
    </source>
</evidence>
<dbReference type="OrthoDB" id="9802763at2"/>
<dbReference type="NCBIfam" id="TIGR00847">
    <property type="entry name" value="ccoS"/>
    <property type="match status" value="1"/>
</dbReference>
<dbReference type="AlphaFoldDB" id="L2F7R2"/>
<keyword evidence="1" id="KW-0472">Membrane</keyword>
<dbReference type="PATRIC" id="fig|1230338.3.peg.1730"/>
<proteinExistence type="predicted"/>
<feature type="transmembrane region" description="Helical" evidence="1">
    <location>
        <begin position="6"/>
        <end position="26"/>
    </location>
</feature>
<dbReference type="STRING" id="1230338.MOMA_08101"/>
<evidence type="ECO:0000313" key="3">
    <source>
        <dbReference type="Proteomes" id="UP000023795"/>
    </source>
</evidence>
<dbReference type="RefSeq" id="WP_009502066.1">
    <property type="nucleotide sequence ID" value="NZ_ANIN01000002.1"/>
</dbReference>
<gene>
    <name evidence="2" type="ORF">MOMA_08101</name>
</gene>
<keyword evidence="1" id="KW-1133">Transmembrane helix</keyword>
<dbReference type="PANTHER" id="PTHR41532">
    <property type="entry name" value="FIXS PROTEIN"/>
    <property type="match status" value="1"/>
</dbReference>
<sequence>MQSIYFLIPISLVMFVCAIFAIYYAIKSRQFDDLDNESQRVILDDRQFRRKQLKSASTAPNIQK</sequence>
<protein>
    <submittedName>
        <fullName evidence="2">Cbb3-type cytochrome oxidase maturation protein</fullName>
    </submittedName>
</protein>
<name>L2F7R2_9GAMM</name>
<evidence type="ECO:0000313" key="2">
    <source>
        <dbReference type="EMBL" id="ELA08508.1"/>
    </source>
</evidence>
<dbReference type="eggNOG" id="COG3197">
    <property type="taxonomic scope" value="Bacteria"/>
</dbReference>